<dbReference type="InterPro" id="IPR029044">
    <property type="entry name" value="Nucleotide-diphossugar_trans"/>
</dbReference>
<keyword evidence="3" id="KW-1185">Reference proteome</keyword>
<dbReference type="PANTHER" id="PTHR43179:SF7">
    <property type="entry name" value="RHAMNOSYLTRANSFERASE WBBL"/>
    <property type="match status" value="1"/>
</dbReference>
<evidence type="ECO:0000259" key="1">
    <source>
        <dbReference type="Pfam" id="PF00535"/>
    </source>
</evidence>
<evidence type="ECO:0000313" key="3">
    <source>
        <dbReference type="Proteomes" id="UP000070498"/>
    </source>
</evidence>
<dbReference type="SUPFAM" id="SSF53448">
    <property type="entry name" value="Nucleotide-diphospho-sugar transferases"/>
    <property type="match status" value="2"/>
</dbReference>
<dbReference type="Pfam" id="PF00535">
    <property type="entry name" value="Glycos_transf_2"/>
    <property type="match status" value="1"/>
</dbReference>
<feature type="domain" description="Glycosyltransferase 2-like" evidence="1">
    <location>
        <begin position="351"/>
        <end position="471"/>
    </location>
</feature>
<name>A0A135P7L8_9HYPH</name>
<gene>
    <name evidence="2" type="ORF">ATO67_19120</name>
</gene>
<evidence type="ECO:0000313" key="2">
    <source>
        <dbReference type="EMBL" id="KXG87425.1"/>
    </source>
</evidence>
<dbReference type="Proteomes" id="UP000070498">
    <property type="component" value="Unassembled WGS sequence"/>
</dbReference>
<reference evidence="2 3" key="1">
    <citation type="submission" date="2015-11" db="EMBL/GenBank/DDBJ databases">
        <title>Draft genome sequence of Agrobacterium sp. R89-1.</title>
        <authorList>
            <person name="Zahradnik J."/>
            <person name="Kyslikova E."/>
            <person name="Palyzova A."/>
            <person name="Kyslik P."/>
        </authorList>
    </citation>
    <scope>NUCLEOTIDE SEQUENCE [LARGE SCALE GENOMIC DNA]</scope>
    <source>
        <strain evidence="2 3">R89-1</strain>
    </source>
</reference>
<dbReference type="EMBL" id="LNUW01000005">
    <property type="protein sequence ID" value="KXG87425.1"/>
    <property type="molecule type" value="Genomic_DNA"/>
</dbReference>
<comment type="caution">
    <text evidence="2">The sequence shown here is derived from an EMBL/GenBank/DDBJ whole genome shotgun (WGS) entry which is preliminary data.</text>
</comment>
<dbReference type="AlphaFoldDB" id="A0A135P7L8"/>
<organism evidence="2 3">
    <name type="scientific">Agrobacterium bohemicum</name>
    <dbReference type="NCBI Taxonomy" id="2052828"/>
    <lineage>
        <taxon>Bacteria</taxon>
        <taxon>Pseudomonadati</taxon>
        <taxon>Pseudomonadota</taxon>
        <taxon>Alphaproteobacteria</taxon>
        <taxon>Hyphomicrobiales</taxon>
        <taxon>Rhizobiaceae</taxon>
        <taxon>Rhizobium/Agrobacterium group</taxon>
        <taxon>Agrobacterium</taxon>
    </lineage>
</organism>
<dbReference type="PANTHER" id="PTHR43179">
    <property type="entry name" value="RHAMNOSYLTRANSFERASE WBBL"/>
    <property type="match status" value="1"/>
</dbReference>
<proteinExistence type="predicted"/>
<sequence length="649" mass="72333">MWHEMKEPDISLTANNSKTPYALGDMPVSIKIDAAGTGKKRACLVKLHRKNRIPEVVTRSVLLDEQGRGTFFGWMPVDLEAISLHLPDSVDSRVTFSARPMNYLEMVMRLACHSPKTMWQALRLLQRRNIRGFQFRIVRLCDSLNEPSYQNWRQVNDISGKMPDFSNWLERPNVVVSIIGDPGMVAKTRDSLAAQTYPDIQEVPVGPGDGDFILQNPNCFWIRLTAGMELSADAVERLVKPLVHDPGIVAVYCDEDRIDTDGKRVDPFFKPAWNPPLAQSGWLAPDGAAIRVKALADIPDFESMDAATLLLAASHYGKIGHLPAPLLHRRDRRQPAKIFSAASPAAPSKVSVIIPTRDRADLLSVCLAGLFEKTRNDGLDVIVIDNDSCQPDTLQLFARYENAGLIRRIPLPGPFNFAKACNIGVNAAEHDHILLLNNDVDPLHPEWLDRMIVELYDGRVGACGPLLLFRDGFVQHAGVTLGAGSVARHSFHFRDPDGDEDCGLISQRREISAVTAACLLTRKYLWMNVGGMNEGKLSVAFNDVDYCLKLGVSGKKIIWTPHARLTHLESVSRLADDTPEKQRRFAAEEQYMHEEWSEVLLNDPQYNPNFSLAAGDHVLDVLPRSLDVRTPDIWRNASALEPGQKAPSF</sequence>
<dbReference type="STRING" id="2052828.ATO67_19120"/>
<accession>A0A135P7L8</accession>
<dbReference type="Gene3D" id="3.90.550.10">
    <property type="entry name" value="Spore Coat Polysaccharide Biosynthesis Protein SpsA, Chain A"/>
    <property type="match status" value="2"/>
</dbReference>
<dbReference type="InterPro" id="IPR001173">
    <property type="entry name" value="Glyco_trans_2-like"/>
</dbReference>
<protein>
    <recommendedName>
        <fullName evidence="1">Glycosyltransferase 2-like domain-containing protein</fullName>
    </recommendedName>
</protein>